<dbReference type="InterPro" id="IPR030381">
    <property type="entry name" value="G_DYNAMIN_dom"/>
</dbReference>
<dbReference type="SMART" id="SM00302">
    <property type="entry name" value="GED"/>
    <property type="match status" value="2"/>
</dbReference>
<protein>
    <recommendedName>
        <fullName evidence="8">Dynamin-related protein 4C-like</fullName>
    </recommendedName>
</protein>
<dbReference type="EMBL" id="CAUOFW020004636">
    <property type="protein sequence ID" value="CAK9166584.1"/>
    <property type="molecule type" value="Genomic_DNA"/>
</dbReference>
<dbReference type="PROSITE" id="PS51718">
    <property type="entry name" value="G_DYNAMIN_2"/>
    <property type="match status" value="1"/>
</dbReference>
<keyword evidence="3" id="KW-0505">Motor protein</keyword>
<evidence type="ECO:0000313" key="6">
    <source>
        <dbReference type="EMBL" id="CAK9166584.1"/>
    </source>
</evidence>
<accession>A0ABC8TB68</accession>
<dbReference type="Gene3D" id="1.20.120.1240">
    <property type="entry name" value="Dynamin, middle domain"/>
    <property type="match status" value="2"/>
</dbReference>
<keyword evidence="7" id="KW-1185">Reference proteome</keyword>
<dbReference type="GO" id="GO:0005525">
    <property type="term" value="F:GTP binding"/>
    <property type="evidence" value="ECO:0007669"/>
    <property type="project" value="UniProtKB-KW"/>
</dbReference>
<evidence type="ECO:0000259" key="4">
    <source>
        <dbReference type="PROSITE" id="PS51388"/>
    </source>
</evidence>
<organism evidence="6 7">
    <name type="scientific">Ilex paraguariensis</name>
    <name type="common">yerba mate</name>
    <dbReference type="NCBI Taxonomy" id="185542"/>
    <lineage>
        <taxon>Eukaryota</taxon>
        <taxon>Viridiplantae</taxon>
        <taxon>Streptophyta</taxon>
        <taxon>Embryophyta</taxon>
        <taxon>Tracheophyta</taxon>
        <taxon>Spermatophyta</taxon>
        <taxon>Magnoliopsida</taxon>
        <taxon>eudicotyledons</taxon>
        <taxon>Gunneridae</taxon>
        <taxon>Pentapetalae</taxon>
        <taxon>asterids</taxon>
        <taxon>campanulids</taxon>
        <taxon>Aquifoliales</taxon>
        <taxon>Aquifoliaceae</taxon>
        <taxon>Ilex</taxon>
    </lineage>
</organism>
<dbReference type="GO" id="GO:0005737">
    <property type="term" value="C:cytoplasm"/>
    <property type="evidence" value="ECO:0007669"/>
    <property type="project" value="UniProtKB-ARBA"/>
</dbReference>
<dbReference type="InterPro" id="IPR020850">
    <property type="entry name" value="GED_dom"/>
</dbReference>
<dbReference type="PANTHER" id="PTHR11566">
    <property type="entry name" value="DYNAMIN"/>
    <property type="match status" value="1"/>
</dbReference>
<dbReference type="InterPro" id="IPR045063">
    <property type="entry name" value="Dynamin_N"/>
</dbReference>
<dbReference type="Pfam" id="PF01031">
    <property type="entry name" value="Dynamin_M"/>
    <property type="match status" value="1"/>
</dbReference>
<sequence>MAGQNSNIPETSCSSALAPILEQPIAIIGDEKLAIPVEAPIVLSYNDRIRPLLDAIDKLRHLNVMQEGIQLPTIVVVGDQSSGKSSVLESLAGISLPRGQGICTRVPLIMRLQHHSVPLPELHLEFLGKTVQTDEIHICDAINQATDEIAGSGKGISHIPLTLVVKKNGVPDLTMVDLPGITRVPVHGQPEDIYEQISAIIREYIKPEESIILNVLSATVDFPTCESIRMSQRVDKTGERTLAVVTKVDIAPEGLLDKVMADDVNIGLGYVCVRNRIGDESYDEARKEEANLFETHPLLSKIDKSMVGIPVLAQKLAQIQAEIIAKCLPEIVRKINDKLRANISELNRMPQNLTSVPEAMFALVQIIGSSMESLRNVLLRGEFEEYPDDKQMHCTARLVEMLNQCAQELQESSEDNCKDNFLMQEIRVLEETKVIELPNFLPRTAFLMILQKKVNKVQGVPVEFVSKVWEYIETVVVAVLKRHSKHYPQLESSTIRAAQNLIAKRKDMSADRVVEIIEMEKTTGYSCDPEYLTLWGKLMDGKDQFLYVMNNYSRSTRIIIDGFGEVEVGHLKSFPIIRDLAFDIKMRITAYWNIVLKRLVDFMALNLQFSIKNLVNKDMEMEVVNELMGPHGGGLERLLEESPSVTIKRERLNKSIKLLKDSKEVVAKVCFVRMAEIPYHCDGKLFCGINVMFVFGSVLLSYKEFQCNGKYYALVDDIDLSLSATGFLESSTIRAAQNLIAKRKDMSADRVVEIIEMEKTTGYSCDPEYLTLWGKLMDGYSCDPEYLTLWGKLMDGKDQFLYVMNNYSRSTRIIIDGFGEVEVGHLKSFPIIRDLAFDIKMRITAYWNIVLKRLVDFMALNLQFSIKNLVNKDMEMEVVNELMGPHGGGLERLLEESPSVTIKRERLNKSIKLLKDSKEVVAKVCFVRMAEIPYHCDGKLFCGINVMFVFGSVLLSYKEFQCNGKYYALVDDIDLSLSATGFVITL</sequence>
<dbReference type="InterPro" id="IPR022812">
    <property type="entry name" value="Dynamin"/>
</dbReference>
<reference evidence="6 7" key="1">
    <citation type="submission" date="2024-02" db="EMBL/GenBank/DDBJ databases">
        <authorList>
            <person name="Vignale AGUSTIN F."/>
            <person name="Sosa J E."/>
            <person name="Modenutti C."/>
        </authorList>
    </citation>
    <scope>NUCLEOTIDE SEQUENCE [LARGE SCALE GENOMIC DNA]</scope>
</reference>
<dbReference type="SMART" id="SM00053">
    <property type="entry name" value="DYNc"/>
    <property type="match status" value="1"/>
</dbReference>
<proteinExistence type="predicted"/>
<keyword evidence="2" id="KW-0342">GTP-binding</keyword>
<dbReference type="CDD" id="cd08771">
    <property type="entry name" value="DLP_1"/>
    <property type="match status" value="1"/>
</dbReference>
<dbReference type="InterPro" id="IPR000375">
    <property type="entry name" value="Dynamin_stalk"/>
</dbReference>
<comment type="caution">
    <text evidence="6">The sequence shown here is derived from an EMBL/GenBank/DDBJ whole genome shotgun (WGS) entry which is preliminary data.</text>
</comment>
<evidence type="ECO:0000256" key="2">
    <source>
        <dbReference type="ARBA" id="ARBA00023134"/>
    </source>
</evidence>
<dbReference type="InterPro" id="IPR001401">
    <property type="entry name" value="Dynamin_GTPase"/>
</dbReference>
<evidence type="ECO:0000256" key="3">
    <source>
        <dbReference type="ARBA" id="ARBA00023175"/>
    </source>
</evidence>
<dbReference type="PANTHER" id="PTHR11566:SF173">
    <property type="entry name" value="DYNAMIN-RELATED PROTEIN 4C"/>
    <property type="match status" value="1"/>
</dbReference>
<dbReference type="Pfam" id="PF02212">
    <property type="entry name" value="GED"/>
    <property type="match status" value="2"/>
</dbReference>
<dbReference type="Pfam" id="PF00350">
    <property type="entry name" value="Dynamin_N"/>
    <property type="match status" value="1"/>
</dbReference>
<name>A0ABC8TB68_9AQUA</name>
<keyword evidence="1" id="KW-0547">Nucleotide-binding</keyword>
<evidence type="ECO:0000256" key="1">
    <source>
        <dbReference type="ARBA" id="ARBA00022741"/>
    </source>
</evidence>
<dbReference type="AlphaFoldDB" id="A0ABC8TB68"/>
<dbReference type="InterPro" id="IPR003130">
    <property type="entry name" value="GED"/>
</dbReference>
<dbReference type="Gene3D" id="3.40.50.300">
    <property type="entry name" value="P-loop containing nucleotide triphosphate hydrolases"/>
    <property type="match status" value="1"/>
</dbReference>
<dbReference type="SUPFAM" id="SSF52540">
    <property type="entry name" value="P-loop containing nucleoside triphosphate hydrolases"/>
    <property type="match status" value="1"/>
</dbReference>
<gene>
    <name evidence="6" type="ORF">ILEXP_LOCUS35812</name>
</gene>
<dbReference type="InterPro" id="IPR027417">
    <property type="entry name" value="P-loop_NTPase"/>
</dbReference>
<feature type="domain" description="GED" evidence="4">
    <location>
        <begin position="581"/>
        <end position="674"/>
    </location>
</feature>
<dbReference type="Proteomes" id="UP001642360">
    <property type="component" value="Unassembled WGS sequence"/>
</dbReference>
<evidence type="ECO:0000259" key="5">
    <source>
        <dbReference type="PROSITE" id="PS51718"/>
    </source>
</evidence>
<dbReference type="PROSITE" id="PS51388">
    <property type="entry name" value="GED"/>
    <property type="match status" value="2"/>
</dbReference>
<feature type="domain" description="Dynamin-type G" evidence="5">
    <location>
        <begin position="68"/>
        <end position="329"/>
    </location>
</feature>
<dbReference type="PRINTS" id="PR00195">
    <property type="entry name" value="DYNAMIN"/>
</dbReference>
<feature type="domain" description="GED" evidence="4">
    <location>
        <begin position="836"/>
        <end position="929"/>
    </location>
</feature>
<evidence type="ECO:0008006" key="8">
    <source>
        <dbReference type="Google" id="ProtNLM"/>
    </source>
</evidence>
<evidence type="ECO:0000313" key="7">
    <source>
        <dbReference type="Proteomes" id="UP001642360"/>
    </source>
</evidence>
<dbReference type="FunFam" id="3.40.50.300:FF:001237">
    <property type="entry name" value="Dynamin-related protein 4C"/>
    <property type="match status" value="1"/>
</dbReference>